<reference evidence="1 2" key="1">
    <citation type="journal article" date="2018" name="Sci. Rep.">
        <title>Genomic signatures of local adaptation to the degree of environmental predictability in rotifers.</title>
        <authorList>
            <person name="Franch-Gras L."/>
            <person name="Hahn C."/>
            <person name="Garcia-Roger E.M."/>
            <person name="Carmona M.J."/>
            <person name="Serra M."/>
            <person name="Gomez A."/>
        </authorList>
    </citation>
    <scope>NUCLEOTIDE SEQUENCE [LARGE SCALE GENOMIC DNA]</scope>
    <source>
        <strain evidence="1">HYR1</strain>
    </source>
</reference>
<comment type="caution">
    <text evidence="1">The sequence shown here is derived from an EMBL/GenBank/DDBJ whole genome shotgun (WGS) entry which is preliminary data.</text>
</comment>
<proteinExistence type="predicted"/>
<accession>A0A3M7RW15</accession>
<protein>
    <submittedName>
        <fullName evidence="1">Uncharacterized protein</fullName>
    </submittedName>
</protein>
<evidence type="ECO:0000313" key="2">
    <source>
        <dbReference type="Proteomes" id="UP000276133"/>
    </source>
</evidence>
<keyword evidence="2" id="KW-1185">Reference proteome</keyword>
<name>A0A3M7RW15_BRAPC</name>
<gene>
    <name evidence="1" type="ORF">BpHYR1_020889</name>
</gene>
<sequence length="64" mass="7361">MDIKVPRLNKRAKVRPPKLERAVYVFSWGKVFDLWLTVFCLWGQGTPLVIHTRGPILLSSIAKI</sequence>
<evidence type="ECO:0000313" key="1">
    <source>
        <dbReference type="EMBL" id="RNA27783.1"/>
    </source>
</evidence>
<dbReference type="EMBL" id="REGN01002492">
    <property type="protein sequence ID" value="RNA27783.1"/>
    <property type="molecule type" value="Genomic_DNA"/>
</dbReference>
<dbReference type="Proteomes" id="UP000276133">
    <property type="component" value="Unassembled WGS sequence"/>
</dbReference>
<organism evidence="1 2">
    <name type="scientific">Brachionus plicatilis</name>
    <name type="common">Marine rotifer</name>
    <name type="synonym">Brachionus muelleri</name>
    <dbReference type="NCBI Taxonomy" id="10195"/>
    <lineage>
        <taxon>Eukaryota</taxon>
        <taxon>Metazoa</taxon>
        <taxon>Spiralia</taxon>
        <taxon>Gnathifera</taxon>
        <taxon>Rotifera</taxon>
        <taxon>Eurotatoria</taxon>
        <taxon>Monogononta</taxon>
        <taxon>Pseudotrocha</taxon>
        <taxon>Ploima</taxon>
        <taxon>Brachionidae</taxon>
        <taxon>Brachionus</taxon>
    </lineage>
</organism>
<dbReference type="AlphaFoldDB" id="A0A3M7RW15"/>